<feature type="region of interest" description="Disordered" evidence="1">
    <location>
        <begin position="1"/>
        <end position="98"/>
    </location>
</feature>
<gene>
    <name evidence="2" type="ORF">ACRE_037480</name>
</gene>
<organism evidence="2 3">
    <name type="scientific">Hapsidospora chrysogenum (strain ATCC 11550 / CBS 779.69 / DSM 880 / IAM 14645 / JCM 23072 / IMI 49137)</name>
    <name type="common">Acremonium chrysogenum</name>
    <dbReference type="NCBI Taxonomy" id="857340"/>
    <lineage>
        <taxon>Eukaryota</taxon>
        <taxon>Fungi</taxon>
        <taxon>Dikarya</taxon>
        <taxon>Ascomycota</taxon>
        <taxon>Pezizomycotina</taxon>
        <taxon>Sordariomycetes</taxon>
        <taxon>Hypocreomycetidae</taxon>
        <taxon>Hypocreales</taxon>
        <taxon>Bionectriaceae</taxon>
        <taxon>Hapsidospora</taxon>
    </lineage>
</organism>
<dbReference type="PANTHER" id="PTHR37540:SF10">
    <property type="entry name" value="SIGMA-70 REGION 2 FAMILY PROTEIN"/>
    <property type="match status" value="1"/>
</dbReference>
<proteinExistence type="predicted"/>
<dbReference type="AlphaFoldDB" id="A0A086T7W6"/>
<evidence type="ECO:0000256" key="1">
    <source>
        <dbReference type="SAM" id="MobiDB-lite"/>
    </source>
</evidence>
<evidence type="ECO:0000313" key="3">
    <source>
        <dbReference type="Proteomes" id="UP000029964"/>
    </source>
</evidence>
<dbReference type="EMBL" id="JPKY01000032">
    <property type="protein sequence ID" value="KFH45448.1"/>
    <property type="molecule type" value="Genomic_DNA"/>
</dbReference>
<dbReference type="OrthoDB" id="3469466at2759"/>
<sequence length="574" mass="62904">MSSNPPFPHRYMARLASTTGHGAAPANVAPPPHQQRQTTNQQKKPLTIIPYNPDPAKRKASRRNQASNGSSGGGQAPSESEASSGESALANPTGLTYSYPPPIERVPTSRSWDPFNALAVLYVSKEERFIMNYAYTTSWAVWGDKATGKNRFAESWMLRSMESSAAFYAQLVGAASHYYISQRDSPTMSPRIAAVRLQAKAKAIENLQKEISLHRSSAASISLESLFNAIFALAVHDNIDLASPSQDHSLSHLAKVRDMQIYGRVVFGSEHMDAMYQLLDQMGGLANLNPYAFGDIVPLSLKPLRVPTVWQPDERAEELLAIAASSFLDDDSGPPAVRLDDNFRRLLGVLGELSAALDHCQRHGLSVFKDPHVVLWNCDWVSHGLISLYPYLPEHDFSESVMETEGCGDMMMDAGMMGADEGEADEADPVSHSPDSVLNEICRLAALLFIDMVIYPTPPQAGVKNKLSKLLLPLLQSTVADISLPTEYPAPLADLMVWGALMGAISARCTELQDEYIAFVADNCLDRLSSWGDIEPRLQSFVWLNDVCDEPAQKIWQQAKELADSTSGEPLSVL</sequence>
<dbReference type="Proteomes" id="UP000029964">
    <property type="component" value="Unassembled WGS sequence"/>
</dbReference>
<comment type="caution">
    <text evidence="2">The sequence shown here is derived from an EMBL/GenBank/DDBJ whole genome shotgun (WGS) entry which is preliminary data.</text>
</comment>
<feature type="compositionally biased region" description="Low complexity" evidence="1">
    <location>
        <begin position="76"/>
        <end position="88"/>
    </location>
</feature>
<protein>
    <submittedName>
        <fullName evidence="2">Uncharacterized protein</fullName>
    </submittedName>
</protein>
<dbReference type="STRING" id="857340.A0A086T7W6"/>
<reference evidence="3" key="1">
    <citation type="journal article" date="2014" name="Genome Announc.">
        <title>Genome sequence and annotation of Acremonium chrysogenum, producer of the beta-lactam antibiotic cephalosporin C.</title>
        <authorList>
            <person name="Terfehr D."/>
            <person name="Dahlmann T.A."/>
            <person name="Specht T."/>
            <person name="Zadra I."/>
            <person name="Kuernsteiner H."/>
            <person name="Kueck U."/>
        </authorList>
    </citation>
    <scope>NUCLEOTIDE SEQUENCE [LARGE SCALE GENOMIC DNA]</scope>
    <source>
        <strain evidence="3">ATCC 11550 / CBS 779.69 / DSM 880 / IAM 14645 / JCM 23072 / IMI 49137</strain>
    </source>
</reference>
<dbReference type="PANTHER" id="PTHR37540">
    <property type="entry name" value="TRANSCRIPTION FACTOR (ACR-2), PUTATIVE-RELATED-RELATED"/>
    <property type="match status" value="1"/>
</dbReference>
<keyword evidence="3" id="KW-1185">Reference proteome</keyword>
<dbReference type="HOGENOM" id="CLU_015771_0_0_1"/>
<feature type="compositionally biased region" description="Polar residues" evidence="1">
    <location>
        <begin position="34"/>
        <end position="44"/>
    </location>
</feature>
<evidence type="ECO:0000313" key="2">
    <source>
        <dbReference type="EMBL" id="KFH45448.1"/>
    </source>
</evidence>
<name>A0A086T7W6_HAPC1</name>
<accession>A0A086T7W6</accession>